<dbReference type="Proteomes" id="UP000199546">
    <property type="component" value="Unassembled WGS sequence"/>
</dbReference>
<evidence type="ECO:0000313" key="3">
    <source>
        <dbReference type="Proteomes" id="UP000199546"/>
    </source>
</evidence>
<feature type="region of interest" description="Disordered" evidence="1">
    <location>
        <begin position="1"/>
        <end position="40"/>
    </location>
</feature>
<gene>
    <name evidence="2" type="ORF">SAMN05660657_00096</name>
</gene>
<accession>A0A1I6X4U6</accession>
<reference evidence="3" key="1">
    <citation type="submission" date="2016-10" db="EMBL/GenBank/DDBJ databases">
        <authorList>
            <person name="Varghese N."/>
            <person name="Submissions S."/>
        </authorList>
    </citation>
    <scope>NUCLEOTIDE SEQUENCE [LARGE SCALE GENOMIC DNA]</scope>
    <source>
        <strain evidence="3">DSM 46136</strain>
    </source>
</reference>
<feature type="compositionally biased region" description="Polar residues" evidence="1">
    <location>
        <begin position="1"/>
        <end position="10"/>
    </location>
</feature>
<protein>
    <recommendedName>
        <fullName evidence="4">Hemerythrin HHE cation binding domain-containing protein</fullName>
    </recommendedName>
</protein>
<feature type="compositionally biased region" description="Low complexity" evidence="1">
    <location>
        <begin position="16"/>
        <end position="40"/>
    </location>
</feature>
<dbReference type="EMBL" id="FPBA01000001">
    <property type="protein sequence ID" value="SFT33139.1"/>
    <property type="molecule type" value="Genomic_DNA"/>
</dbReference>
<evidence type="ECO:0000256" key="1">
    <source>
        <dbReference type="SAM" id="MobiDB-lite"/>
    </source>
</evidence>
<name>A0A1I6X4U6_9ACTN</name>
<evidence type="ECO:0008006" key="4">
    <source>
        <dbReference type="Google" id="ProtNLM"/>
    </source>
</evidence>
<evidence type="ECO:0000313" key="2">
    <source>
        <dbReference type="EMBL" id="SFT33139.1"/>
    </source>
</evidence>
<proteinExistence type="predicted"/>
<keyword evidence="3" id="KW-1185">Reference proteome</keyword>
<sequence length="253" mass="26584">MASKQATSAAQGPGGTVPAMTTTTSPTHARRASAPARRGAVTSLTDHALLHRALRSGTRVVADALTGIAFDEPCCPVRQRELVRWTTRVLAEVRAHAALRRGLEAALSQVVLPGAPDLRRAGGDAALDSALARARQALPLFARDVSAGAPALALALTGLADLVATRLDAEEDGVLPLVDEHVPAAQRDRVVRAARRSLPAGQSLFTLPWLLDACHPAERITVLRTASRPARTVLRHAGARHARTRDAVLGLTG</sequence>
<organism evidence="2 3">
    <name type="scientific">Geodermatophilus amargosae</name>
    <dbReference type="NCBI Taxonomy" id="1296565"/>
    <lineage>
        <taxon>Bacteria</taxon>
        <taxon>Bacillati</taxon>
        <taxon>Actinomycetota</taxon>
        <taxon>Actinomycetes</taxon>
        <taxon>Geodermatophilales</taxon>
        <taxon>Geodermatophilaceae</taxon>
        <taxon>Geodermatophilus</taxon>
    </lineage>
</organism>
<dbReference type="AlphaFoldDB" id="A0A1I6X4U6"/>